<feature type="transmembrane region" description="Helical" evidence="1">
    <location>
        <begin position="256"/>
        <end position="275"/>
    </location>
</feature>
<organism evidence="3 4">
    <name type="scientific">Sutcliffiella rhizosphaerae</name>
    <dbReference type="NCBI Taxonomy" id="2880967"/>
    <lineage>
        <taxon>Bacteria</taxon>
        <taxon>Bacillati</taxon>
        <taxon>Bacillota</taxon>
        <taxon>Bacilli</taxon>
        <taxon>Bacillales</taxon>
        <taxon>Bacillaceae</taxon>
        <taxon>Sutcliffiella</taxon>
    </lineage>
</organism>
<dbReference type="InterPro" id="IPR050469">
    <property type="entry name" value="Diguanylate_Cyclase"/>
</dbReference>
<reference evidence="3 4" key="1">
    <citation type="submission" date="2021-10" db="EMBL/GenBank/DDBJ databases">
        <authorList>
            <person name="Criscuolo A."/>
        </authorList>
    </citation>
    <scope>NUCLEOTIDE SEQUENCE [LARGE SCALE GENOMIC DNA]</scope>
    <source>
        <strain evidence="4">CIP 111883</strain>
    </source>
</reference>
<dbReference type="InterPro" id="IPR000160">
    <property type="entry name" value="GGDEF_dom"/>
</dbReference>
<dbReference type="InterPro" id="IPR011623">
    <property type="entry name" value="7TMR_DISM_rcpt_extracell_dom1"/>
</dbReference>
<dbReference type="RefSeq" id="WP_230500235.1">
    <property type="nucleotide sequence ID" value="NZ_CAKJTJ010000004.1"/>
</dbReference>
<dbReference type="PROSITE" id="PS50887">
    <property type="entry name" value="GGDEF"/>
    <property type="match status" value="1"/>
</dbReference>
<dbReference type="SMART" id="SM00267">
    <property type="entry name" value="GGDEF"/>
    <property type="match status" value="1"/>
</dbReference>
<keyword evidence="4" id="KW-1185">Reference proteome</keyword>
<gene>
    <name evidence="3" type="ORF">BACCIP111883_01068</name>
</gene>
<evidence type="ECO:0000313" key="3">
    <source>
        <dbReference type="EMBL" id="CAG9620300.1"/>
    </source>
</evidence>
<dbReference type="Proteomes" id="UP000789833">
    <property type="component" value="Unassembled WGS sequence"/>
</dbReference>
<keyword evidence="1" id="KW-0472">Membrane</keyword>
<dbReference type="Gene3D" id="2.60.40.2380">
    <property type="match status" value="1"/>
</dbReference>
<dbReference type="CDD" id="cd01949">
    <property type="entry name" value="GGDEF"/>
    <property type="match status" value="1"/>
</dbReference>
<feature type="transmembrane region" description="Helical" evidence="1">
    <location>
        <begin position="369"/>
        <end position="390"/>
    </location>
</feature>
<dbReference type="Pfam" id="PF07696">
    <property type="entry name" value="7TMR-DISMED2"/>
    <property type="match status" value="1"/>
</dbReference>
<proteinExistence type="predicted"/>
<dbReference type="NCBIfam" id="TIGR00254">
    <property type="entry name" value="GGDEF"/>
    <property type="match status" value="1"/>
</dbReference>
<feature type="transmembrane region" description="Helical" evidence="1">
    <location>
        <begin position="219"/>
        <end position="236"/>
    </location>
</feature>
<dbReference type="PANTHER" id="PTHR45138">
    <property type="entry name" value="REGULATORY COMPONENTS OF SENSORY TRANSDUCTION SYSTEM"/>
    <property type="match status" value="1"/>
</dbReference>
<dbReference type="SUPFAM" id="SSF55073">
    <property type="entry name" value="Nucleotide cyclase"/>
    <property type="match status" value="1"/>
</dbReference>
<dbReference type="InterPro" id="IPR043128">
    <property type="entry name" value="Rev_trsase/Diguanyl_cyclase"/>
</dbReference>
<evidence type="ECO:0000259" key="2">
    <source>
        <dbReference type="PROSITE" id="PS50887"/>
    </source>
</evidence>
<dbReference type="Pfam" id="PF07695">
    <property type="entry name" value="7TMR-DISM_7TM"/>
    <property type="match status" value="1"/>
</dbReference>
<dbReference type="EMBL" id="CAKJTJ010000004">
    <property type="protein sequence ID" value="CAG9620300.1"/>
    <property type="molecule type" value="Genomic_DNA"/>
</dbReference>
<feature type="domain" description="GGDEF" evidence="2">
    <location>
        <begin position="589"/>
        <end position="722"/>
    </location>
</feature>
<name>A0ABM8YKH4_9BACI</name>
<comment type="caution">
    <text evidence="3">The sequence shown here is derived from an EMBL/GenBank/DDBJ whole genome shotgun (WGS) entry which is preliminary data.</text>
</comment>
<feature type="transmembrane region" description="Helical" evidence="1">
    <location>
        <begin position="341"/>
        <end position="363"/>
    </location>
</feature>
<dbReference type="Pfam" id="PF00990">
    <property type="entry name" value="GGDEF"/>
    <property type="match status" value="1"/>
</dbReference>
<evidence type="ECO:0000256" key="1">
    <source>
        <dbReference type="SAM" id="Phobius"/>
    </source>
</evidence>
<feature type="transmembrane region" description="Helical" evidence="1">
    <location>
        <begin position="311"/>
        <end position="329"/>
    </location>
</feature>
<keyword evidence="1" id="KW-1133">Transmembrane helix</keyword>
<sequence length="722" mass="83547">MKFISSKLLILFFFIYFLLSFPLYSKATTDPIVVPEQFTEISLTKELHIYLDNNSEMPDEEILQKQEEFLSLQEANVSGDLSDVTYWIKVTLLDEASFNRELLLELKKPHLSSVELFSVKNESLLLEEKMGYQYPFNMREIDHRNLVFPLQLSSQQAETFYLKIKTNSFFQAPVSLWEPIAFSAANYEAQTLFGIYYGVMLAMIAYNSFLFLSLKDRAYLYYICFIMGFMMLQLIWDGFAFQWLWGDYPWFALRSNAFFIIWNSLFSLQFAKHFLQLKTYAPYLNKIANIFITICSILLFVPFILDVTTSTRISMLLATVFVILLITTVMKVRLYTREAKFFILAWSLLFFGVIINLLAAYKVIPLTPIALYAPKIGSLVVVIVLSLGLADKIKRITAEKEREARKYYIQTLLQNSFSQLGKIKDFPTLIERGLQSLMAVTKYEKGIYLVYENEEWKLIKKTSEDITINQPIPLYKPSLEKKLTNLDIHPEAFGIEDDINTLFCIPITTEQHTGMFVVYSEEWTELQSFEEDIIFPSFTEQLTLFISNIKDYQLLKETVMYDHLTKVFTRKYFIENADDLIVHAFQSEQPISLLLLDIDHFKQVNDNYGHAIGDLAIQFVAKNIQEVCKENGIVGRFGGEEFIVLLPNTTNKQASQIAEKLINAHRQQPFVLENGPSLSITISIGVCTSDQYLMSLEDMFQCADEALYEAKNQGRNQVVVYS</sequence>
<feature type="transmembrane region" description="Helical" evidence="1">
    <location>
        <begin position="287"/>
        <end position="305"/>
    </location>
</feature>
<keyword evidence="1" id="KW-0812">Transmembrane</keyword>
<accession>A0ABM8YKH4</accession>
<dbReference type="InterPro" id="IPR011622">
    <property type="entry name" value="7TMR_DISM_rcpt_extracell_dom2"/>
</dbReference>
<protein>
    <recommendedName>
        <fullName evidence="2">GGDEF domain-containing protein</fullName>
    </recommendedName>
</protein>
<evidence type="ECO:0000313" key="4">
    <source>
        <dbReference type="Proteomes" id="UP000789833"/>
    </source>
</evidence>
<dbReference type="PANTHER" id="PTHR45138:SF9">
    <property type="entry name" value="DIGUANYLATE CYCLASE DGCM-RELATED"/>
    <property type="match status" value="1"/>
</dbReference>
<dbReference type="InterPro" id="IPR029787">
    <property type="entry name" value="Nucleotide_cyclase"/>
</dbReference>
<feature type="transmembrane region" description="Helical" evidence="1">
    <location>
        <begin position="193"/>
        <end position="212"/>
    </location>
</feature>
<dbReference type="Gene3D" id="3.30.70.270">
    <property type="match status" value="1"/>
</dbReference>